<evidence type="ECO:0000313" key="1">
    <source>
        <dbReference type="EMBL" id="SFO75605.1"/>
    </source>
</evidence>
<name>A0A1I5JS71_9BACT</name>
<dbReference type="RefSeq" id="WP_139217522.1">
    <property type="nucleotide sequence ID" value="NZ_FOVW01000013.1"/>
</dbReference>
<reference evidence="2" key="1">
    <citation type="submission" date="2016-10" db="EMBL/GenBank/DDBJ databases">
        <authorList>
            <person name="Varghese N."/>
            <person name="Submissions S."/>
        </authorList>
    </citation>
    <scope>NUCLEOTIDE SEQUENCE [LARGE SCALE GENOMIC DNA]</scope>
    <source>
        <strain evidence="2">DSM 15282</strain>
    </source>
</reference>
<keyword evidence="2" id="KW-1185">Reference proteome</keyword>
<organism evidence="1 2">
    <name type="scientific">Algoriphagus ornithinivorans</name>
    <dbReference type="NCBI Taxonomy" id="226506"/>
    <lineage>
        <taxon>Bacteria</taxon>
        <taxon>Pseudomonadati</taxon>
        <taxon>Bacteroidota</taxon>
        <taxon>Cytophagia</taxon>
        <taxon>Cytophagales</taxon>
        <taxon>Cyclobacteriaceae</taxon>
        <taxon>Algoriphagus</taxon>
    </lineage>
</organism>
<protein>
    <recommendedName>
        <fullName evidence="3">Tellurite resistance protein TerB</fullName>
    </recommendedName>
</protein>
<dbReference type="Proteomes" id="UP000199564">
    <property type="component" value="Unassembled WGS sequence"/>
</dbReference>
<proteinExistence type="predicted"/>
<evidence type="ECO:0000313" key="2">
    <source>
        <dbReference type="Proteomes" id="UP000199564"/>
    </source>
</evidence>
<dbReference type="AlphaFoldDB" id="A0A1I5JS71"/>
<accession>A0A1I5JS71</accession>
<sequence length="174" mass="19899">MEKAKSTEWKNAATELAGMIYGVSLDGVVTRNEYETLKNWCADNESLCEHEPFNGLYSKIKPIVDSGSVNKEELEEIEDILNKFLEKIGSKQRVEDSNKLFIKGLLKGILSSGDINDQEVYKLKQFLENQDDENLKSKFNGLKELIDKIWEDGKVDDAEFRILKDYMGLLIQVV</sequence>
<dbReference type="STRING" id="226506.SAMN04488519_11378"/>
<evidence type="ECO:0008006" key="3">
    <source>
        <dbReference type="Google" id="ProtNLM"/>
    </source>
</evidence>
<gene>
    <name evidence="1" type="ORF">SAMN04488519_11378</name>
</gene>
<dbReference type="EMBL" id="FOVW01000013">
    <property type="protein sequence ID" value="SFO75605.1"/>
    <property type="molecule type" value="Genomic_DNA"/>
</dbReference>